<organism evidence="1">
    <name type="scientific">uncultured Thermomicrobiales bacterium</name>
    <dbReference type="NCBI Taxonomy" id="1645740"/>
    <lineage>
        <taxon>Bacteria</taxon>
        <taxon>Pseudomonadati</taxon>
        <taxon>Thermomicrobiota</taxon>
        <taxon>Thermomicrobia</taxon>
        <taxon>Thermomicrobiales</taxon>
        <taxon>environmental samples</taxon>
    </lineage>
</organism>
<dbReference type="AlphaFoldDB" id="A0A6J4VAQ0"/>
<accession>A0A6J4VAQ0</accession>
<evidence type="ECO:0000313" key="1">
    <source>
        <dbReference type="EMBL" id="CAA9569041.1"/>
    </source>
</evidence>
<sequence>MSDQGRAAAWDAGRRLFETMREQAEPGDGLPWEALSAETRDYYGRVARSFLAEARRAAQRDEGARAADPLAPLWWLPGRAGDRG</sequence>
<reference evidence="1" key="1">
    <citation type="submission" date="2020-02" db="EMBL/GenBank/DDBJ databases">
        <authorList>
            <person name="Meier V. D."/>
        </authorList>
    </citation>
    <scope>NUCLEOTIDE SEQUENCE</scope>
    <source>
        <strain evidence="1">AVDCRST_MAG59</strain>
    </source>
</reference>
<proteinExistence type="predicted"/>
<protein>
    <submittedName>
        <fullName evidence="1">Uncharacterized protein</fullName>
    </submittedName>
</protein>
<dbReference type="EMBL" id="CADCWF010000232">
    <property type="protein sequence ID" value="CAA9569041.1"/>
    <property type="molecule type" value="Genomic_DNA"/>
</dbReference>
<name>A0A6J4VAQ0_9BACT</name>
<gene>
    <name evidence="1" type="ORF">AVDCRST_MAG59-3310</name>
</gene>